<organism evidence="3 4">
    <name type="scientific">Anaerostipes butyraticus</name>
    <dbReference type="NCBI Taxonomy" id="645466"/>
    <lineage>
        <taxon>Bacteria</taxon>
        <taxon>Bacillati</taxon>
        <taxon>Bacillota</taxon>
        <taxon>Clostridia</taxon>
        <taxon>Lachnospirales</taxon>
        <taxon>Lachnospiraceae</taxon>
        <taxon>Anaerostipes</taxon>
    </lineage>
</organism>
<proteinExistence type="predicted"/>
<evidence type="ECO:0000313" key="4">
    <source>
        <dbReference type="Proteomes" id="UP000613208"/>
    </source>
</evidence>
<feature type="transmembrane region" description="Helical" evidence="2">
    <location>
        <begin position="6"/>
        <end position="24"/>
    </location>
</feature>
<accession>A0A916Q646</accession>
<dbReference type="Proteomes" id="UP000613208">
    <property type="component" value="Unassembled WGS sequence"/>
</dbReference>
<evidence type="ECO:0000256" key="2">
    <source>
        <dbReference type="SAM" id="Phobius"/>
    </source>
</evidence>
<feature type="compositionally biased region" description="Acidic residues" evidence="1">
    <location>
        <begin position="67"/>
        <end position="77"/>
    </location>
</feature>
<keyword evidence="2" id="KW-0472">Membrane</keyword>
<comment type="caution">
    <text evidence="3">The sequence shown here is derived from an EMBL/GenBank/DDBJ whole genome shotgun (WGS) entry which is preliminary data.</text>
</comment>
<dbReference type="AlphaFoldDB" id="A0A916Q646"/>
<sequence length="279" mass="32309">MLKYIVIAVIVLICIGFLTGYLFLNRKEDDSGRFEKKGGFQGDLSDDDIEELEKMKRGGEEPKECEEIIPDFPDESDDRPTLYSEPETSEKDNFKDFTFFDESEEEPKGEKRTKPFAGFEEEKAILDYRVIIGGKSREDSLFAGKELYRIGKNKHSDIVLETSDDHVSRDFLTLEPVSGKNIFCLKRVREDFVLPVWSEEEGKWTPHRGEILFGEEQQMIIALTQWKKVTDKNISRLELAAPGCLQEEEPEETAYDFEEKEPVSEDDDLEIYFGDHFDI</sequence>
<feature type="region of interest" description="Disordered" evidence="1">
    <location>
        <begin position="54"/>
        <end position="89"/>
    </location>
</feature>
<evidence type="ECO:0000256" key="1">
    <source>
        <dbReference type="SAM" id="MobiDB-lite"/>
    </source>
</evidence>
<keyword evidence="2" id="KW-1133">Transmembrane helix</keyword>
<feature type="compositionally biased region" description="Basic and acidic residues" evidence="1">
    <location>
        <begin position="54"/>
        <end position="66"/>
    </location>
</feature>
<dbReference type="RefSeq" id="WP_201310818.1">
    <property type="nucleotide sequence ID" value="NZ_BLYI01000031.1"/>
</dbReference>
<gene>
    <name evidence="3" type="ORF">ANBU17_14550</name>
</gene>
<reference evidence="3" key="1">
    <citation type="submission" date="2020-06" db="EMBL/GenBank/DDBJ databases">
        <title>Characterization of fructooligosaccharide metabolism and fructooligosaccharide-degrading enzymes in human commensal butyrate producers.</title>
        <authorList>
            <person name="Tanno H."/>
            <person name="Fujii T."/>
            <person name="Hirano K."/>
            <person name="Maeno S."/>
            <person name="Tonozuka T."/>
            <person name="Sakamoto M."/>
            <person name="Ohkuma M."/>
            <person name="Tochio T."/>
            <person name="Endo A."/>
        </authorList>
    </citation>
    <scope>NUCLEOTIDE SEQUENCE</scope>
    <source>
        <strain evidence="3">JCM 17466</strain>
    </source>
</reference>
<name>A0A916Q646_9FIRM</name>
<evidence type="ECO:0000313" key="3">
    <source>
        <dbReference type="EMBL" id="GFO85108.1"/>
    </source>
</evidence>
<keyword evidence="4" id="KW-1185">Reference proteome</keyword>
<protein>
    <submittedName>
        <fullName evidence="3">Uncharacterized protein</fullName>
    </submittedName>
</protein>
<dbReference type="EMBL" id="BLYI01000031">
    <property type="protein sequence ID" value="GFO85108.1"/>
    <property type="molecule type" value="Genomic_DNA"/>
</dbReference>
<keyword evidence="2" id="KW-0812">Transmembrane</keyword>